<feature type="region of interest" description="Disordered" evidence="1">
    <location>
        <begin position="411"/>
        <end position="461"/>
    </location>
</feature>
<dbReference type="InterPro" id="IPR008708">
    <property type="entry name" value="Neisseria_TspB"/>
</dbReference>
<dbReference type="EMBL" id="MEIQ01000035">
    <property type="protein sequence ID" value="PIT50648.1"/>
    <property type="molecule type" value="Genomic_DNA"/>
</dbReference>
<accession>A0A2N9XQP3</accession>
<dbReference type="AlphaFoldDB" id="A0A2N9XQP3"/>
<evidence type="ECO:0000256" key="2">
    <source>
        <dbReference type="SAM" id="SignalP"/>
    </source>
</evidence>
<feature type="compositionally biased region" description="Polar residues" evidence="1">
    <location>
        <begin position="368"/>
        <end position="378"/>
    </location>
</feature>
<dbReference type="Proteomes" id="UP000231484">
    <property type="component" value="Unassembled WGS sequence"/>
</dbReference>
<evidence type="ECO:0008006" key="5">
    <source>
        <dbReference type="Google" id="ProtNLM"/>
    </source>
</evidence>
<dbReference type="NCBIfam" id="NF041109">
    <property type="entry name" value="VF_TspB_C_term"/>
    <property type="match status" value="1"/>
</dbReference>
<keyword evidence="2" id="KW-0732">Signal</keyword>
<evidence type="ECO:0000256" key="1">
    <source>
        <dbReference type="SAM" id="MobiDB-lite"/>
    </source>
</evidence>
<sequence>MKKIILIICMLLAINVKAENIMQFTGGNYIFAENGRLIFNLDPSVLEAREWHYNQETDSFDTEFKTNMQLKTLYTDSFHGYEARLKTQFLQVAYGHNPADRYAFHPVYYKKAFLPAVGWGVRIGATIVRQVLPPLIQRCLTNPSCATKVGVVAAHAGLVCGFLYENGGQFAGIKMPDGVCKKAEQDGYVKDKDGKYKRKFSYSYRCVGGLCALNGGGGAAGGFGSFQAAVSAAKGSCPASASSPMGTTTFTGTKLVGNTVECYYKTKDNERTYASVYAISGKALEGDAGNITMVDISRYVADDMKENPTPYINSDGLGKEILDFAQLKTTDIQSGLGSGSFSVVGAEPYRDPRTGKTVQDVVTIDSAGKNQTSGKSQLSGTAGSGGSGSSGISATINHVSVNQIGRNDVEDSAQVGKPNSPNGTNGSGKGNNGGSGQGNGQGNGAGNGKGDGAGDGDEKGKCEGLENTVGCMPVGNLPTDTNIEVPGKDDSVMNLTPDNFIPSDGICPAPVSFNFLSRSYSISYEPACEYARKIRMLVILVGTMTAGMIIFKGFK</sequence>
<dbReference type="Pfam" id="PF05616">
    <property type="entry name" value="Neisseria_TspB"/>
    <property type="match status" value="1"/>
</dbReference>
<reference evidence="3 4" key="1">
    <citation type="journal article" date="2017" name="MBio">
        <title>Type VI secretion-mediated competition in the bee gut microbiome.</title>
        <authorList>
            <person name="Steele M.I."/>
            <person name="Kwong W.K."/>
            <person name="Powell J.E."/>
            <person name="Whiteley M."/>
            <person name="Moran N.A."/>
        </authorList>
    </citation>
    <scope>NUCLEOTIDE SEQUENCE [LARGE SCALE GENOMIC DNA]</scope>
    <source>
        <strain evidence="3 4">Occ4-2</strain>
    </source>
</reference>
<comment type="caution">
    <text evidence="3">The sequence shown here is derived from an EMBL/GenBank/DDBJ whole genome shotgun (WGS) entry which is preliminary data.</text>
</comment>
<feature type="compositionally biased region" description="Gly residues" evidence="1">
    <location>
        <begin position="425"/>
        <end position="453"/>
    </location>
</feature>
<feature type="signal peptide" evidence="2">
    <location>
        <begin position="1"/>
        <end position="18"/>
    </location>
</feature>
<feature type="region of interest" description="Disordered" evidence="1">
    <location>
        <begin position="337"/>
        <end position="393"/>
    </location>
</feature>
<name>A0A2N9XQP3_9NEIS</name>
<gene>
    <name evidence="3" type="ORF">BHC48_05880</name>
</gene>
<proteinExistence type="predicted"/>
<feature type="chain" id="PRO_5014886651" description="TspB protein" evidence="2">
    <location>
        <begin position="19"/>
        <end position="555"/>
    </location>
</feature>
<organism evidence="3 4">
    <name type="scientific">Snodgrassella alvi</name>
    <dbReference type="NCBI Taxonomy" id="1196083"/>
    <lineage>
        <taxon>Bacteria</taxon>
        <taxon>Pseudomonadati</taxon>
        <taxon>Pseudomonadota</taxon>
        <taxon>Betaproteobacteria</taxon>
        <taxon>Neisseriales</taxon>
        <taxon>Neisseriaceae</taxon>
        <taxon>Snodgrassella</taxon>
    </lineage>
</organism>
<evidence type="ECO:0000313" key="3">
    <source>
        <dbReference type="EMBL" id="PIT50648.1"/>
    </source>
</evidence>
<protein>
    <recommendedName>
        <fullName evidence="5">TspB protein</fullName>
    </recommendedName>
</protein>
<evidence type="ECO:0000313" key="4">
    <source>
        <dbReference type="Proteomes" id="UP000231484"/>
    </source>
</evidence>